<dbReference type="EMBL" id="OOIL02006696">
    <property type="protein sequence ID" value="VFR00385.1"/>
    <property type="molecule type" value="Genomic_DNA"/>
</dbReference>
<keyword evidence="3" id="KW-0479">Metal-binding</keyword>
<evidence type="ECO:0000256" key="6">
    <source>
        <dbReference type="ARBA" id="ARBA00023010"/>
    </source>
</evidence>
<evidence type="ECO:0000313" key="12">
    <source>
        <dbReference type="EMBL" id="VFR00385.1"/>
    </source>
</evidence>
<dbReference type="FunFam" id="1.10.287.810:FF:000007">
    <property type="entry name" value="Mitochondrial import inner membrane translocase"/>
    <property type="match status" value="1"/>
</dbReference>
<organism evidence="12 13">
    <name type="scientific">Cuscuta campestris</name>
    <dbReference type="NCBI Taxonomy" id="132261"/>
    <lineage>
        <taxon>Eukaryota</taxon>
        <taxon>Viridiplantae</taxon>
        <taxon>Streptophyta</taxon>
        <taxon>Embryophyta</taxon>
        <taxon>Tracheophyta</taxon>
        <taxon>Spermatophyta</taxon>
        <taxon>Magnoliopsida</taxon>
        <taxon>eudicotyledons</taxon>
        <taxon>Gunneridae</taxon>
        <taxon>Pentapetalae</taxon>
        <taxon>asterids</taxon>
        <taxon>lamiids</taxon>
        <taxon>Solanales</taxon>
        <taxon>Convolvulaceae</taxon>
        <taxon>Cuscuteae</taxon>
        <taxon>Cuscuta</taxon>
        <taxon>Cuscuta subgen. Grammica</taxon>
        <taxon>Cuscuta sect. Cleistogrammica</taxon>
    </lineage>
</organism>
<evidence type="ECO:0000256" key="4">
    <source>
        <dbReference type="ARBA" id="ARBA00022833"/>
    </source>
</evidence>
<dbReference type="SUPFAM" id="SSF144122">
    <property type="entry name" value="Tim10-like"/>
    <property type="match status" value="1"/>
</dbReference>
<sequence length="99" mass="11013">MAAENTSSTAVNKQDVSPSTSKQPQKIVGWMEELEYRAEMFNMLTHTCFHKCISSKDYKEAELYIGENACIDRCVSKYWQVTNIIGQLLASGCAGTGPQ</sequence>
<keyword evidence="2 9" id="KW-0813">Transport</keyword>
<comment type="subunit">
    <text evidence="9">Heterohexamer.</text>
</comment>
<gene>
    <name evidence="12" type="ORF">CCAM_LOCUS42160</name>
</gene>
<evidence type="ECO:0000313" key="13">
    <source>
        <dbReference type="Proteomes" id="UP000595140"/>
    </source>
</evidence>
<evidence type="ECO:0000256" key="2">
    <source>
        <dbReference type="ARBA" id="ARBA00022448"/>
    </source>
</evidence>
<keyword evidence="8 9" id="KW-1015">Disulfide bond</keyword>
<keyword evidence="7 9" id="KW-0496">Mitochondrion</keyword>
<evidence type="ECO:0000256" key="9">
    <source>
        <dbReference type="RuleBase" id="RU367043"/>
    </source>
</evidence>
<evidence type="ECO:0000259" key="11">
    <source>
        <dbReference type="Pfam" id="PF02953"/>
    </source>
</evidence>
<dbReference type="AlphaFoldDB" id="A0A484NKR8"/>
<keyword evidence="9" id="KW-0472">Membrane</keyword>
<proteinExistence type="inferred from homology"/>
<keyword evidence="4" id="KW-0862">Zinc</keyword>
<feature type="compositionally biased region" description="Polar residues" evidence="10">
    <location>
        <begin position="1"/>
        <end position="24"/>
    </location>
</feature>
<dbReference type="InterPro" id="IPR035427">
    <property type="entry name" value="Tim10-like_dom_sf"/>
</dbReference>
<keyword evidence="9" id="KW-0143">Chaperone</keyword>
<dbReference type="GO" id="GO:0015031">
    <property type="term" value="P:protein transport"/>
    <property type="evidence" value="ECO:0007669"/>
    <property type="project" value="UniProtKB-KW"/>
</dbReference>
<accession>A0A484NKR8</accession>
<evidence type="ECO:0000256" key="8">
    <source>
        <dbReference type="ARBA" id="ARBA00023157"/>
    </source>
</evidence>
<comment type="subcellular location">
    <subcellularLocation>
        <location evidence="9">Mitochondrion inner membrane</location>
        <topology evidence="9">Peripheral membrane protein</topology>
        <orientation evidence="9">Intermembrane side</orientation>
    </subcellularLocation>
</comment>
<dbReference type="OrthoDB" id="274922at2759"/>
<dbReference type="Pfam" id="PF02953">
    <property type="entry name" value="zf-Tim10_DDP"/>
    <property type="match status" value="1"/>
</dbReference>
<dbReference type="PANTHER" id="PTHR11038">
    <property type="entry name" value="MITOCHONDRIAL IMPORT INNER MEMBRANE TRANSLOCASE SUBUNIT TIM10"/>
    <property type="match status" value="1"/>
</dbReference>
<evidence type="ECO:0000256" key="1">
    <source>
        <dbReference type="ARBA" id="ARBA00006720"/>
    </source>
</evidence>
<name>A0A484NKR8_9ASTE</name>
<dbReference type="InterPro" id="IPR004217">
    <property type="entry name" value="Tim10-like"/>
</dbReference>
<evidence type="ECO:0000256" key="10">
    <source>
        <dbReference type="SAM" id="MobiDB-lite"/>
    </source>
</evidence>
<evidence type="ECO:0000256" key="5">
    <source>
        <dbReference type="ARBA" id="ARBA00022927"/>
    </source>
</evidence>
<dbReference type="GO" id="GO:0046872">
    <property type="term" value="F:metal ion binding"/>
    <property type="evidence" value="ECO:0007669"/>
    <property type="project" value="UniProtKB-KW"/>
</dbReference>
<comment type="function">
    <text evidence="9">Mitochondrial intermembrane chaperone that participates in the import and insertion of some multi-pass transmembrane proteins into the mitochondrial inner membrane. Also required for the transfer of beta-barrel precursors from the TOM complex to the sorting and assembly machinery (SAM complex) of the outer membrane. Acts as a chaperone-like protein that protects the hydrophobic precursors from aggregation and guide them through the mitochondrial intermembrane space.</text>
</comment>
<evidence type="ECO:0000256" key="7">
    <source>
        <dbReference type="ARBA" id="ARBA00023128"/>
    </source>
</evidence>
<dbReference type="GO" id="GO:0005743">
    <property type="term" value="C:mitochondrial inner membrane"/>
    <property type="evidence" value="ECO:0007669"/>
    <property type="project" value="UniProtKB-SubCell"/>
</dbReference>
<protein>
    <recommendedName>
        <fullName evidence="9">Mitochondrial import inner membrane translocase subunit</fullName>
    </recommendedName>
</protein>
<dbReference type="Proteomes" id="UP000595140">
    <property type="component" value="Unassembled WGS sequence"/>
</dbReference>
<feature type="region of interest" description="Disordered" evidence="10">
    <location>
        <begin position="1"/>
        <end position="25"/>
    </location>
</feature>
<keyword evidence="6 9" id="KW-0811">Translocation</keyword>
<keyword evidence="9" id="KW-0999">Mitochondrion inner membrane</keyword>
<reference evidence="12 13" key="1">
    <citation type="submission" date="2018-04" db="EMBL/GenBank/DDBJ databases">
        <authorList>
            <person name="Vogel A."/>
        </authorList>
    </citation>
    <scope>NUCLEOTIDE SEQUENCE [LARGE SCALE GENOMIC DNA]</scope>
</reference>
<dbReference type="Gene3D" id="1.10.287.810">
    <property type="entry name" value="Mitochondrial import inner membrane translocase subunit tim13 like domains"/>
    <property type="match status" value="1"/>
</dbReference>
<evidence type="ECO:0000256" key="3">
    <source>
        <dbReference type="ARBA" id="ARBA00022723"/>
    </source>
</evidence>
<comment type="domain">
    <text evidence="9">The twin CX3C motif contains 4 conserved Cys residues that form 2 disulfide bonds in the mitochondrial intermembrane space.</text>
</comment>
<comment type="similarity">
    <text evidence="1 9">Belongs to the small Tim family.</text>
</comment>
<feature type="domain" description="Tim10-like" evidence="11">
    <location>
        <begin position="33"/>
        <end position="90"/>
    </location>
</feature>
<dbReference type="GO" id="GO:0045039">
    <property type="term" value="P:protein insertion into mitochondrial inner membrane"/>
    <property type="evidence" value="ECO:0007669"/>
    <property type="project" value="TreeGrafter"/>
</dbReference>
<keyword evidence="5 9" id="KW-0653">Protein transport</keyword>
<dbReference type="PANTHER" id="PTHR11038:SF16">
    <property type="entry name" value="MITOCHONDRIAL IMPORT INNER MEMBRANE TRANSLOCASE SUBUNIT TIM10"/>
    <property type="match status" value="1"/>
</dbReference>
<keyword evidence="13" id="KW-1185">Reference proteome</keyword>